<dbReference type="Pfam" id="PF00324">
    <property type="entry name" value="AA_permease"/>
    <property type="match status" value="1"/>
</dbReference>
<dbReference type="OrthoDB" id="9780162at2"/>
<evidence type="ECO:0000256" key="4">
    <source>
        <dbReference type="ARBA" id="ARBA00022970"/>
    </source>
</evidence>
<keyword evidence="6 7" id="KW-0472">Membrane</keyword>
<dbReference type="GO" id="GO:0005886">
    <property type="term" value="C:plasma membrane"/>
    <property type="evidence" value="ECO:0007669"/>
    <property type="project" value="UniProtKB-SubCell"/>
</dbReference>
<feature type="transmembrane region" description="Helical" evidence="7">
    <location>
        <begin position="393"/>
        <end position="411"/>
    </location>
</feature>
<keyword evidence="3 7" id="KW-0812">Transmembrane</keyword>
<evidence type="ECO:0000313" key="9">
    <source>
        <dbReference type="EMBL" id="ARI76618.1"/>
    </source>
</evidence>
<dbReference type="PROSITE" id="PS51257">
    <property type="entry name" value="PROKAR_LIPOPROTEIN"/>
    <property type="match status" value="1"/>
</dbReference>
<keyword evidence="4" id="KW-0029">Amino-acid transport</keyword>
<evidence type="ECO:0000259" key="8">
    <source>
        <dbReference type="Pfam" id="PF00324"/>
    </source>
</evidence>
<feature type="transmembrane region" description="Helical" evidence="7">
    <location>
        <begin position="49"/>
        <end position="69"/>
    </location>
</feature>
<dbReference type="PANTHER" id="PTHR43495">
    <property type="entry name" value="GABA PERMEASE"/>
    <property type="match status" value="1"/>
</dbReference>
<keyword evidence="10" id="KW-1185">Reference proteome</keyword>
<feature type="transmembrane region" description="Helical" evidence="7">
    <location>
        <begin position="361"/>
        <end position="381"/>
    </location>
</feature>
<evidence type="ECO:0000256" key="3">
    <source>
        <dbReference type="ARBA" id="ARBA00022692"/>
    </source>
</evidence>
<reference evidence="9 10" key="1">
    <citation type="submission" date="2017-04" db="EMBL/GenBank/DDBJ databases">
        <title>The whole genome sequencing and assembly of Halobacillus mangrovi strain.</title>
        <authorList>
            <person name="Lee S.-J."/>
            <person name="Park M.-K."/>
            <person name="Kim J.-Y."/>
            <person name="Lee Y.-J."/>
            <person name="Yi H."/>
            <person name="Bahn Y.-S."/>
            <person name="Kim J.F."/>
            <person name="Lee D.-W."/>
        </authorList>
    </citation>
    <scope>NUCLEOTIDE SEQUENCE [LARGE SCALE GENOMIC DNA]</scope>
    <source>
        <strain evidence="9 10">KTB 131</strain>
    </source>
</reference>
<feature type="transmembrane region" description="Helical" evidence="7">
    <location>
        <begin position="20"/>
        <end position="43"/>
    </location>
</feature>
<sequence>MQERIGMAKCPKPEAKIAWWQMSFIGVGCIIGTGYFLGSSIAIQKAGSSVLMAYLLAGLGTWIVFESLAKLTAHHPEKGSFRTYAKQAYGNWAGFSNGWVYWSSEMLIMGSQLTALAIFAQFWFPQLALWVLAAIFAALGLLIILMGVKKVEQMESVFGLMKVAAIVMFVLIALAALMGWIGGDKTEVPTAPFQTLFPNGGVGLWGAFLYAFYAFGGIEVMGLMARELKKPKDAPKSGKVMLLVLTSFYLISIFFVLKLVPSIEINADESPFITALVQFDLPWVPHLFNSVLIIAGFSTMVASLYAVTTMLVTLAEEGDAPKIFSVEGRWSIPTSAFGLTAAVVILSILVAILLPERIFEYLTTAAGLMLLYNWIFILLSFKKLMGNTAIDMVKIIVAFLLILIAIGGTLFDQISRAGFFVSMGFIAVITIATFFKQKKFGDN</sequence>
<organism evidence="9 10">
    <name type="scientific">Halobacillus mangrovi</name>
    <dbReference type="NCBI Taxonomy" id="402384"/>
    <lineage>
        <taxon>Bacteria</taxon>
        <taxon>Bacillati</taxon>
        <taxon>Bacillota</taxon>
        <taxon>Bacilli</taxon>
        <taxon>Bacillales</taxon>
        <taxon>Bacillaceae</taxon>
        <taxon>Halobacillus</taxon>
    </lineage>
</organism>
<gene>
    <name evidence="9" type="ORF">HM131_07105</name>
</gene>
<dbReference type="GO" id="GO:0006865">
    <property type="term" value="P:amino acid transport"/>
    <property type="evidence" value="ECO:0007669"/>
    <property type="project" value="UniProtKB-KW"/>
</dbReference>
<dbReference type="PIRSF" id="PIRSF006060">
    <property type="entry name" value="AA_transporter"/>
    <property type="match status" value="1"/>
</dbReference>
<accession>A0A1W5ZTK2</accession>
<comment type="subcellular location">
    <subcellularLocation>
        <location evidence="1">Cell membrane</location>
        <topology evidence="1">Multi-pass membrane protein</topology>
    </subcellularLocation>
</comment>
<feature type="transmembrane region" description="Helical" evidence="7">
    <location>
        <begin position="291"/>
        <end position="315"/>
    </location>
</feature>
<feature type="transmembrane region" description="Helical" evidence="7">
    <location>
        <begin position="202"/>
        <end position="220"/>
    </location>
</feature>
<keyword evidence="2" id="KW-0813">Transport</keyword>
<evidence type="ECO:0000313" key="10">
    <source>
        <dbReference type="Proteomes" id="UP000192527"/>
    </source>
</evidence>
<dbReference type="KEGG" id="hmn:HM131_07105"/>
<protein>
    <submittedName>
        <fullName evidence="9">Transporter</fullName>
    </submittedName>
</protein>
<evidence type="ECO:0000256" key="7">
    <source>
        <dbReference type="SAM" id="Phobius"/>
    </source>
</evidence>
<feature type="domain" description="Amino acid permease/ SLC12A" evidence="8">
    <location>
        <begin position="22"/>
        <end position="427"/>
    </location>
</feature>
<dbReference type="Gene3D" id="1.20.1740.10">
    <property type="entry name" value="Amino acid/polyamine transporter I"/>
    <property type="match status" value="1"/>
</dbReference>
<feature type="transmembrane region" description="Helical" evidence="7">
    <location>
        <begin position="160"/>
        <end position="182"/>
    </location>
</feature>
<feature type="transmembrane region" description="Helical" evidence="7">
    <location>
        <begin position="240"/>
        <end position="260"/>
    </location>
</feature>
<evidence type="ECO:0000256" key="1">
    <source>
        <dbReference type="ARBA" id="ARBA00004651"/>
    </source>
</evidence>
<dbReference type="STRING" id="402384.HM131_07105"/>
<dbReference type="InterPro" id="IPR004841">
    <property type="entry name" value="AA-permease/SLC12A_dom"/>
</dbReference>
<feature type="transmembrane region" description="Helical" evidence="7">
    <location>
        <begin position="130"/>
        <end position="148"/>
    </location>
</feature>
<evidence type="ECO:0000256" key="6">
    <source>
        <dbReference type="ARBA" id="ARBA00023136"/>
    </source>
</evidence>
<keyword evidence="5 7" id="KW-1133">Transmembrane helix</keyword>
<dbReference type="Proteomes" id="UP000192527">
    <property type="component" value="Chromosome"/>
</dbReference>
<dbReference type="EMBL" id="CP020772">
    <property type="protein sequence ID" value="ARI76618.1"/>
    <property type="molecule type" value="Genomic_DNA"/>
</dbReference>
<proteinExistence type="predicted"/>
<dbReference type="GO" id="GO:0055085">
    <property type="term" value="P:transmembrane transport"/>
    <property type="evidence" value="ECO:0007669"/>
    <property type="project" value="InterPro"/>
</dbReference>
<name>A0A1W5ZTK2_9BACI</name>
<dbReference type="AlphaFoldDB" id="A0A1W5ZTK2"/>
<feature type="transmembrane region" description="Helical" evidence="7">
    <location>
        <begin position="336"/>
        <end position="355"/>
    </location>
</feature>
<dbReference type="PANTHER" id="PTHR43495:SF5">
    <property type="entry name" value="GAMMA-AMINOBUTYRIC ACID PERMEASE"/>
    <property type="match status" value="1"/>
</dbReference>
<evidence type="ECO:0000256" key="5">
    <source>
        <dbReference type="ARBA" id="ARBA00022989"/>
    </source>
</evidence>
<evidence type="ECO:0000256" key="2">
    <source>
        <dbReference type="ARBA" id="ARBA00022448"/>
    </source>
</evidence>
<feature type="transmembrane region" description="Helical" evidence="7">
    <location>
        <begin position="417"/>
        <end position="435"/>
    </location>
</feature>